<evidence type="ECO:0000313" key="2">
    <source>
        <dbReference type="Proteomes" id="UP001234989"/>
    </source>
</evidence>
<dbReference type="EMBL" id="CP133623">
    <property type="protein sequence ID" value="WMV58648.1"/>
    <property type="molecule type" value="Genomic_DNA"/>
</dbReference>
<name>A0AAF0V8J6_SOLVR</name>
<evidence type="ECO:0000313" key="1">
    <source>
        <dbReference type="EMBL" id="WMV58648.1"/>
    </source>
</evidence>
<reference evidence="1" key="1">
    <citation type="submission" date="2023-08" db="EMBL/GenBank/DDBJ databases">
        <title>A de novo genome assembly of Solanum verrucosum Schlechtendal, a Mexican diploid species geographically isolated from the other diploid A-genome species in potato relatives.</title>
        <authorList>
            <person name="Hosaka K."/>
        </authorList>
    </citation>
    <scope>NUCLEOTIDE SEQUENCE</scope>
    <source>
        <tissue evidence="1">Young leaves</tissue>
    </source>
</reference>
<proteinExistence type="predicted"/>
<keyword evidence="2" id="KW-1185">Reference proteome</keyword>
<organism evidence="1 2">
    <name type="scientific">Solanum verrucosum</name>
    <dbReference type="NCBI Taxonomy" id="315347"/>
    <lineage>
        <taxon>Eukaryota</taxon>
        <taxon>Viridiplantae</taxon>
        <taxon>Streptophyta</taxon>
        <taxon>Embryophyta</taxon>
        <taxon>Tracheophyta</taxon>
        <taxon>Spermatophyta</taxon>
        <taxon>Magnoliopsida</taxon>
        <taxon>eudicotyledons</taxon>
        <taxon>Gunneridae</taxon>
        <taxon>Pentapetalae</taxon>
        <taxon>asterids</taxon>
        <taxon>lamiids</taxon>
        <taxon>Solanales</taxon>
        <taxon>Solanaceae</taxon>
        <taxon>Solanoideae</taxon>
        <taxon>Solaneae</taxon>
        <taxon>Solanum</taxon>
    </lineage>
</organism>
<dbReference type="AlphaFoldDB" id="A0AAF0V8J6"/>
<dbReference type="Proteomes" id="UP001234989">
    <property type="component" value="Chromosome 12"/>
</dbReference>
<protein>
    <submittedName>
        <fullName evidence="1">Uncharacterized protein</fullName>
    </submittedName>
</protein>
<sequence>MALFEALYDRKYRSLIGWFEVGEVALTGPELVRNALEKV</sequence>
<gene>
    <name evidence="1" type="ORF">MTR67_052033</name>
</gene>
<accession>A0AAF0V8J6</accession>